<proteinExistence type="predicted"/>
<keyword evidence="2" id="KW-1185">Reference proteome</keyword>
<reference evidence="1" key="1">
    <citation type="journal article" date="2020" name="Fungal Divers.">
        <title>Resolving the Mortierellaceae phylogeny through synthesis of multi-gene phylogenetics and phylogenomics.</title>
        <authorList>
            <person name="Vandepol N."/>
            <person name="Liber J."/>
            <person name="Desiro A."/>
            <person name="Na H."/>
            <person name="Kennedy M."/>
            <person name="Barry K."/>
            <person name="Grigoriev I.V."/>
            <person name="Miller A.N."/>
            <person name="O'Donnell K."/>
            <person name="Stajich J.E."/>
            <person name="Bonito G."/>
        </authorList>
    </citation>
    <scope>NUCLEOTIDE SEQUENCE</scope>
    <source>
        <strain evidence="1">NRRL 28262</strain>
    </source>
</reference>
<organism evidence="1 2">
    <name type="scientific">Linnemannia exigua</name>
    <dbReference type="NCBI Taxonomy" id="604196"/>
    <lineage>
        <taxon>Eukaryota</taxon>
        <taxon>Fungi</taxon>
        <taxon>Fungi incertae sedis</taxon>
        <taxon>Mucoromycota</taxon>
        <taxon>Mortierellomycotina</taxon>
        <taxon>Mortierellomycetes</taxon>
        <taxon>Mortierellales</taxon>
        <taxon>Mortierellaceae</taxon>
        <taxon>Linnemannia</taxon>
    </lineage>
</organism>
<dbReference type="EMBL" id="JAAAIL010000291">
    <property type="protein sequence ID" value="KAG0277250.1"/>
    <property type="molecule type" value="Genomic_DNA"/>
</dbReference>
<gene>
    <name evidence="1" type="ORF">BGZ95_006256</name>
</gene>
<evidence type="ECO:0000313" key="2">
    <source>
        <dbReference type="Proteomes" id="UP001194580"/>
    </source>
</evidence>
<comment type="caution">
    <text evidence="1">The sequence shown here is derived from an EMBL/GenBank/DDBJ whole genome shotgun (WGS) entry which is preliminary data.</text>
</comment>
<name>A0AAD4DG41_9FUNG</name>
<evidence type="ECO:0000313" key="1">
    <source>
        <dbReference type="EMBL" id="KAG0277250.1"/>
    </source>
</evidence>
<dbReference type="Proteomes" id="UP001194580">
    <property type="component" value="Unassembled WGS sequence"/>
</dbReference>
<dbReference type="AlphaFoldDB" id="A0AAD4DG41"/>
<sequence>MDVTIDKKILGPATRLLKVFPEELPEETVPVFVLQLPPVHAPVPARAFTPVPGHPSDDVLALRFRVSSANVVLPPLPI</sequence>
<accession>A0AAD4DG41</accession>
<protein>
    <submittedName>
        <fullName evidence="1">Uncharacterized protein</fullName>
    </submittedName>
</protein>